<dbReference type="InterPro" id="IPR008978">
    <property type="entry name" value="HSP20-like_chaperone"/>
</dbReference>
<feature type="region of interest" description="Disordered" evidence="3">
    <location>
        <begin position="131"/>
        <end position="151"/>
    </location>
</feature>
<comment type="similarity">
    <text evidence="1 2">Belongs to the small heat shock protein (HSP20) family.</text>
</comment>
<proteinExistence type="inferred from homology"/>
<reference evidence="5" key="1">
    <citation type="submission" date="2022-04" db="EMBL/GenBank/DDBJ databases">
        <title>Lysobacter sp. CAU 1642 isolated from sea sand.</title>
        <authorList>
            <person name="Kim W."/>
        </authorList>
    </citation>
    <scope>NUCLEOTIDE SEQUENCE</scope>
    <source>
        <strain evidence="5">CAU 1642</strain>
    </source>
</reference>
<evidence type="ECO:0000313" key="5">
    <source>
        <dbReference type="EMBL" id="MCK7592945.1"/>
    </source>
</evidence>
<gene>
    <name evidence="5" type="ORF">M0G41_04590</name>
</gene>
<feature type="compositionally biased region" description="Basic and acidic residues" evidence="3">
    <location>
        <begin position="133"/>
        <end position="151"/>
    </location>
</feature>
<evidence type="ECO:0000313" key="6">
    <source>
        <dbReference type="Proteomes" id="UP001431449"/>
    </source>
</evidence>
<accession>A0ABT0GEG8</accession>
<comment type="caution">
    <text evidence="5">The sequence shown here is derived from an EMBL/GenBank/DDBJ whole genome shotgun (WGS) entry which is preliminary data.</text>
</comment>
<dbReference type="Gene3D" id="2.60.40.790">
    <property type="match status" value="1"/>
</dbReference>
<name>A0ABT0GEG8_9GAMM</name>
<keyword evidence="6" id="KW-1185">Reference proteome</keyword>
<feature type="domain" description="SHSP" evidence="4">
    <location>
        <begin position="37"/>
        <end position="149"/>
    </location>
</feature>
<dbReference type="EMBL" id="JALNMH010000003">
    <property type="protein sequence ID" value="MCK7592945.1"/>
    <property type="molecule type" value="Genomic_DNA"/>
</dbReference>
<dbReference type="PANTHER" id="PTHR11527">
    <property type="entry name" value="HEAT-SHOCK PROTEIN 20 FAMILY MEMBER"/>
    <property type="match status" value="1"/>
</dbReference>
<dbReference type="RefSeq" id="WP_248205701.1">
    <property type="nucleotide sequence ID" value="NZ_JALNMH010000003.1"/>
</dbReference>
<dbReference type="PROSITE" id="PS01031">
    <property type="entry name" value="SHSP"/>
    <property type="match status" value="1"/>
</dbReference>
<dbReference type="CDD" id="cd06464">
    <property type="entry name" value="ACD_sHsps-like"/>
    <property type="match status" value="1"/>
</dbReference>
<evidence type="ECO:0000256" key="3">
    <source>
        <dbReference type="SAM" id="MobiDB-lite"/>
    </source>
</evidence>
<protein>
    <submittedName>
        <fullName evidence="5">Hsp20/alpha crystallin family protein</fullName>
    </submittedName>
</protein>
<sequence>MSMTRYSPWQSHNGLQDELKQVFDKFFGETESDQSNVVTSQWAPRVDIREDSDRFVILADIPGVDPADIEIHMDKGILSIKGERKTEAREKTERYSRVERSHGTFYRRFALPDSANPDGITASGAHGVLEISIPKRPESTPRRIEVSRSAH</sequence>
<evidence type="ECO:0000256" key="2">
    <source>
        <dbReference type="RuleBase" id="RU003616"/>
    </source>
</evidence>
<dbReference type="InterPro" id="IPR002068">
    <property type="entry name" value="A-crystallin/Hsp20_dom"/>
</dbReference>
<evidence type="ECO:0000259" key="4">
    <source>
        <dbReference type="PROSITE" id="PS01031"/>
    </source>
</evidence>
<dbReference type="InterPro" id="IPR031107">
    <property type="entry name" value="Small_HSP"/>
</dbReference>
<dbReference type="Pfam" id="PF00011">
    <property type="entry name" value="HSP20"/>
    <property type="match status" value="1"/>
</dbReference>
<evidence type="ECO:0000256" key="1">
    <source>
        <dbReference type="PROSITE-ProRule" id="PRU00285"/>
    </source>
</evidence>
<dbReference type="Proteomes" id="UP001431449">
    <property type="component" value="Unassembled WGS sequence"/>
</dbReference>
<dbReference type="SUPFAM" id="SSF49764">
    <property type="entry name" value="HSP20-like chaperones"/>
    <property type="match status" value="1"/>
</dbReference>
<organism evidence="5 6">
    <name type="scientific">Pseudomarimonas salicorniae</name>
    <dbReference type="NCBI Taxonomy" id="2933270"/>
    <lineage>
        <taxon>Bacteria</taxon>
        <taxon>Pseudomonadati</taxon>
        <taxon>Pseudomonadota</taxon>
        <taxon>Gammaproteobacteria</taxon>
        <taxon>Lysobacterales</taxon>
        <taxon>Lysobacteraceae</taxon>
        <taxon>Pseudomarimonas</taxon>
    </lineage>
</organism>